<reference evidence="1 2" key="1">
    <citation type="submission" date="2010-10" db="EMBL/GenBank/DDBJ databases">
        <authorList>
            <consortium name="The Broad Institute Genome Sequencing Platform"/>
            <person name="Ward D."/>
            <person name="Earl A."/>
            <person name="Feldgarden M."/>
            <person name="Young S.K."/>
            <person name="Gargeya S."/>
            <person name="Zeng Q."/>
            <person name="Alvarado L."/>
            <person name="Berlin A."/>
            <person name="Bochicchio J."/>
            <person name="Chapman S.B."/>
            <person name="Chen Z."/>
            <person name="Freedman E."/>
            <person name="Gellesch M."/>
            <person name="Goldberg J."/>
            <person name="Griggs A."/>
            <person name="Gujja S."/>
            <person name="Heilman E."/>
            <person name="Heiman D."/>
            <person name="Howarth C."/>
            <person name="Mehta T."/>
            <person name="Neiman D."/>
            <person name="Pearson M."/>
            <person name="Roberts A."/>
            <person name="Saif S."/>
            <person name="Shea T."/>
            <person name="Shenoy N."/>
            <person name="Sisk P."/>
            <person name="Stolte C."/>
            <person name="Sykes S."/>
            <person name="White J."/>
            <person name="Yandava C."/>
            <person name="Allen-Vercoe E."/>
            <person name="Sibley C."/>
            <person name="Ambrose C.E."/>
            <person name="Strauss J."/>
            <person name="Daigneault M."/>
            <person name="Haas B."/>
            <person name="Nusbaum C."/>
            <person name="Birren B."/>
        </authorList>
    </citation>
    <scope>NUCLEOTIDE SEQUENCE [LARGE SCALE GENOMIC DNA]</scope>
    <source>
        <strain evidence="1 2">3_1_6</strain>
    </source>
</reference>
<comment type="caution">
    <text evidence="1">The sequence shown here is derived from an EMBL/GenBank/DDBJ whole genome shotgun (WGS) entry which is preliminary data.</text>
</comment>
<protein>
    <submittedName>
        <fullName evidence="1">Uncharacterized protein</fullName>
    </submittedName>
</protein>
<gene>
    <name evidence="1" type="ORF">HMPREF0179_05066</name>
</gene>
<organism evidence="1 2">
    <name type="scientific">Bilophila wadsworthia (strain 3_1_6)</name>
    <dbReference type="NCBI Taxonomy" id="563192"/>
    <lineage>
        <taxon>Bacteria</taxon>
        <taxon>Pseudomonadati</taxon>
        <taxon>Thermodesulfobacteriota</taxon>
        <taxon>Desulfovibrionia</taxon>
        <taxon>Desulfovibrionales</taxon>
        <taxon>Desulfovibrionaceae</taxon>
        <taxon>Bilophila</taxon>
    </lineage>
</organism>
<reference evidence="1 2" key="2">
    <citation type="submission" date="2013-04" db="EMBL/GenBank/DDBJ databases">
        <title>The Genome Sequence of Bilophila wadsworthia 3_1_6.</title>
        <authorList>
            <consortium name="The Broad Institute Genomics Platform"/>
            <person name="Earl A."/>
            <person name="Ward D."/>
            <person name="Feldgarden M."/>
            <person name="Gevers D."/>
            <person name="Sibley C."/>
            <person name="Strauss J."/>
            <person name="Allen-Vercoe E."/>
            <person name="Walker B."/>
            <person name="Young S."/>
            <person name="Zeng Q."/>
            <person name="Gargeya S."/>
            <person name="Fitzgerald M."/>
            <person name="Haas B."/>
            <person name="Abouelleil A."/>
            <person name="Allen A.W."/>
            <person name="Alvarado L."/>
            <person name="Arachchi H.M."/>
            <person name="Berlin A.M."/>
            <person name="Chapman S.B."/>
            <person name="Gainer-Dewar J."/>
            <person name="Goldberg J."/>
            <person name="Griggs A."/>
            <person name="Gujja S."/>
            <person name="Hansen M."/>
            <person name="Howarth C."/>
            <person name="Imamovic A."/>
            <person name="Ireland A."/>
            <person name="Larimer J."/>
            <person name="McCowan C."/>
            <person name="Murphy C."/>
            <person name="Pearson M."/>
            <person name="Poon T.W."/>
            <person name="Priest M."/>
            <person name="Roberts A."/>
            <person name="Saif S."/>
            <person name="Shea T."/>
            <person name="Sisk P."/>
            <person name="Sykes S."/>
            <person name="Wortman J."/>
            <person name="Nusbaum C."/>
            <person name="Birren B."/>
        </authorList>
    </citation>
    <scope>NUCLEOTIDE SEQUENCE [LARGE SCALE GENOMIC DNA]</scope>
    <source>
        <strain evidence="1 2">3_1_6</strain>
    </source>
</reference>
<name>S2KWV7_BILW3</name>
<evidence type="ECO:0000313" key="2">
    <source>
        <dbReference type="Proteomes" id="UP000006034"/>
    </source>
</evidence>
<proteinExistence type="predicted"/>
<keyword evidence="2" id="KW-1185">Reference proteome</keyword>
<sequence length="92" mass="10958">MRMRRKRNRAATPRNREEQHPLVNPLFAPLCNTKDLTIKGRFYDILAEERALHNSDERAFYRTALEYRQRLFSPRQQEILVQTARAKFGLAV</sequence>
<dbReference type="HOGENOM" id="CLU_2407391_0_0_7"/>
<dbReference type="EMBL" id="ADCP02000001">
    <property type="protein sequence ID" value="EPC05781.1"/>
    <property type="molecule type" value="Genomic_DNA"/>
</dbReference>
<accession>S2KWV7</accession>
<evidence type="ECO:0000313" key="1">
    <source>
        <dbReference type="EMBL" id="EPC05781.1"/>
    </source>
</evidence>
<dbReference type="RefSeq" id="WP_016360380.1">
    <property type="nucleotide sequence ID" value="NZ_KE150238.1"/>
</dbReference>
<dbReference type="AlphaFoldDB" id="S2KWV7"/>
<dbReference type="STRING" id="563192.HMPREF0179_05066"/>
<dbReference type="GeneID" id="78084218"/>
<dbReference type="Proteomes" id="UP000006034">
    <property type="component" value="Unassembled WGS sequence"/>
</dbReference>